<dbReference type="PANTHER" id="PTHR21063:SF4">
    <property type="entry name" value="CD48 ANTIGEN-RELATED"/>
    <property type="match status" value="1"/>
</dbReference>
<dbReference type="SUPFAM" id="SSF48726">
    <property type="entry name" value="Immunoglobulin"/>
    <property type="match status" value="1"/>
</dbReference>
<dbReference type="InterPro" id="IPR013106">
    <property type="entry name" value="Ig_V-set"/>
</dbReference>
<evidence type="ECO:0000313" key="4">
    <source>
        <dbReference type="Proteomes" id="UP001558613"/>
    </source>
</evidence>
<keyword evidence="4" id="KW-1185">Reference proteome</keyword>
<dbReference type="EMBL" id="JAYMGO010000022">
    <property type="protein sequence ID" value="KAL1251542.1"/>
    <property type="molecule type" value="Genomic_DNA"/>
</dbReference>
<protein>
    <recommendedName>
        <fullName evidence="2">Immunoglobulin V-set domain-containing protein</fullName>
    </recommendedName>
</protein>
<gene>
    <name evidence="3" type="ORF">QQF64_019338</name>
</gene>
<feature type="transmembrane region" description="Helical" evidence="1">
    <location>
        <begin position="162"/>
        <end position="184"/>
    </location>
</feature>
<dbReference type="InterPro" id="IPR013783">
    <property type="entry name" value="Ig-like_fold"/>
</dbReference>
<evidence type="ECO:0000256" key="1">
    <source>
        <dbReference type="SAM" id="Phobius"/>
    </source>
</evidence>
<name>A0ABR3LF65_9TELE</name>
<keyword evidence="1" id="KW-0812">Transmembrane</keyword>
<sequence length="203" mass="22760">MGVFGRQTGGTEKVSVMEGDSVTLHTGQTEILKDNHILWILWLNSSNICIAEMFMQAITFPDGNEIFRDRLKMDNKTGSLTITNITTAHHGLYELTIVRASKVSSKTFLVNVYVFLPREIECLESYSCVLNKSITNHTKPLNSTELCQPCPGRVHCCGFTEAVIRLAISAVVAVATVIIVVYDIRERRTETKLKEKYEDTDSI</sequence>
<comment type="caution">
    <text evidence="3">The sequence shown here is derived from an EMBL/GenBank/DDBJ whole genome shotgun (WGS) entry which is preliminary data.</text>
</comment>
<dbReference type="Gene3D" id="2.60.40.10">
    <property type="entry name" value="Immunoglobulins"/>
    <property type="match status" value="1"/>
</dbReference>
<evidence type="ECO:0000259" key="2">
    <source>
        <dbReference type="Pfam" id="PF07686"/>
    </source>
</evidence>
<organism evidence="3 4">
    <name type="scientific">Cirrhinus molitorella</name>
    <name type="common">mud carp</name>
    <dbReference type="NCBI Taxonomy" id="172907"/>
    <lineage>
        <taxon>Eukaryota</taxon>
        <taxon>Metazoa</taxon>
        <taxon>Chordata</taxon>
        <taxon>Craniata</taxon>
        <taxon>Vertebrata</taxon>
        <taxon>Euteleostomi</taxon>
        <taxon>Actinopterygii</taxon>
        <taxon>Neopterygii</taxon>
        <taxon>Teleostei</taxon>
        <taxon>Ostariophysi</taxon>
        <taxon>Cypriniformes</taxon>
        <taxon>Cyprinidae</taxon>
        <taxon>Labeoninae</taxon>
        <taxon>Labeonini</taxon>
        <taxon>Cirrhinus</taxon>
    </lineage>
</organism>
<dbReference type="Pfam" id="PF07686">
    <property type="entry name" value="V-set"/>
    <property type="match status" value="1"/>
</dbReference>
<accession>A0ABR3LF65</accession>
<proteinExistence type="predicted"/>
<keyword evidence="1" id="KW-0472">Membrane</keyword>
<reference evidence="3 4" key="1">
    <citation type="submission" date="2023-09" db="EMBL/GenBank/DDBJ databases">
        <authorList>
            <person name="Wang M."/>
        </authorList>
    </citation>
    <scope>NUCLEOTIDE SEQUENCE [LARGE SCALE GENOMIC DNA]</scope>
    <source>
        <strain evidence="3">GT-2023</strain>
        <tissue evidence="3">Liver</tissue>
    </source>
</reference>
<keyword evidence="1" id="KW-1133">Transmembrane helix</keyword>
<dbReference type="InterPro" id="IPR036179">
    <property type="entry name" value="Ig-like_dom_sf"/>
</dbReference>
<dbReference type="PANTHER" id="PTHR21063">
    <property type="entry name" value="LFA-3"/>
    <property type="match status" value="1"/>
</dbReference>
<feature type="domain" description="Immunoglobulin V-set" evidence="2">
    <location>
        <begin position="12"/>
        <end position="112"/>
    </location>
</feature>
<dbReference type="Proteomes" id="UP001558613">
    <property type="component" value="Unassembled WGS sequence"/>
</dbReference>
<evidence type="ECO:0000313" key="3">
    <source>
        <dbReference type="EMBL" id="KAL1251542.1"/>
    </source>
</evidence>